<dbReference type="PANTHER" id="PTHR43690:SF35">
    <property type="entry name" value="NON-CATALYTIC MEMBER OF PEPTIDASE SUBFAMILY M16B-RELATED"/>
    <property type="match status" value="1"/>
</dbReference>
<dbReference type="GO" id="GO:0046872">
    <property type="term" value="F:metal ion binding"/>
    <property type="evidence" value="ECO:0007669"/>
    <property type="project" value="InterPro"/>
</dbReference>
<gene>
    <name evidence="9" type="ORF">IAC94_05370</name>
</gene>
<dbReference type="InterPro" id="IPR011765">
    <property type="entry name" value="Pept_M16_N"/>
</dbReference>
<dbReference type="Gene3D" id="3.30.830.10">
    <property type="entry name" value="Metalloenzyme, LuxS/M16 peptidase-like"/>
    <property type="match status" value="2"/>
</dbReference>
<sequence length="438" mass="49492">MKKTILTLILSAALLPFAASAQNIKFEEYDLDNGLHVILSQNHKTPNVVISVMYHVGSKNEEPTLTGFAHFFEHLMFEGTENIGRGEYATYVSEAGGSLNANTSNDRTYYFELLPSNQLELGMWLESERMLHPKIEDIGVNTQKDVVCQEMGQTRDNQPYGTAFTKILTNSFKVHPYNHDVLGSEEHIRNASVQDFQDFHDMFYKPNNAVLTICGDFDVKQTKEWIEEYFGDIPAGTVEPRRPDPNMEPKRTAPIKDTVYDNIQMPMLIEAYPAPAYGTEDYFAMDVFNAILSQGNSARFQAQIVDNKKTGLMAMGMVMPMEHPGVFIVQAIPNGVDLSVLESDVDAEVYGLLENGMSDEEFQKVMNMVEMAQARSNSTIEETAENLATAYTYLKNTDFVNETMENYTSLTKEKVLEVAKKYIDPAQKISIYYLPKQN</sequence>
<dbReference type="InterPro" id="IPR050626">
    <property type="entry name" value="Peptidase_M16"/>
</dbReference>
<evidence type="ECO:0000313" key="9">
    <source>
        <dbReference type="EMBL" id="HIR62933.1"/>
    </source>
</evidence>
<dbReference type="GO" id="GO:0006508">
    <property type="term" value="P:proteolysis"/>
    <property type="evidence" value="ECO:0007669"/>
    <property type="project" value="UniProtKB-KW"/>
</dbReference>
<dbReference type="EMBL" id="DVHI01000069">
    <property type="protein sequence ID" value="HIR62933.1"/>
    <property type="molecule type" value="Genomic_DNA"/>
</dbReference>
<comment type="similarity">
    <text evidence="1">Belongs to the peptidase M16 family.</text>
</comment>
<evidence type="ECO:0000256" key="1">
    <source>
        <dbReference type="ARBA" id="ARBA00007261"/>
    </source>
</evidence>
<evidence type="ECO:0000259" key="8">
    <source>
        <dbReference type="Pfam" id="PF05193"/>
    </source>
</evidence>
<keyword evidence="5" id="KW-0482">Metalloprotease</keyword>
<feature type="domain" description="Peptidase M16 N-terminal" evidence="7">
    <location>
        <begin position="37"/>
        <end position="182"/>
    </location>
</feature>
<keyword evidence="4" id="KW-0862">Zinc</keyword>
<dbReference type="AlphaFoldDB" id="A0A9D1J6U3"/>
<feature type="signal peptide" evidence="6">
    <location>
        <begin position="1"/>
        <end position="21"/>
    </location>
</feature>
<evidence type="ECO:0000256" key="4">
    <source>
        <dbReference type="ARBA" id="ARBA00022833"/>
    </source>
</evidence>
<protein>
    <submittedName>
        <fullName evidence="9">Insulinase family protein</fullName>
    </submittedName>
</protein>
<keyword evidence="6" id="KW-0732">Signal</keyword>
<accession>A0A9D1J6U3</accession>
<dbReference type="PANTHER" id="PTHR43690">
    <property type="entry name" value="NARDILYSIN"/>
    <property type="match status" value="1"/>
</dbReference>
<name>A0A9D1J6U3_9BACT</name>
<proteinExistence type="inferred from homology"/>
<evidence type="ECO:0000256" key="5">
    <source>
        <dbReference type="ARBA" id="ARBA00023049"/>
    </source>
</evidence>
<reference evidence="9" key="2">
    <citation type="journal article" date="2021" name="PeerJ">
        <title>Extensive microbial diversity within the chicken gut microbiome revealed by metagenomics and culture.</title>
        <authorList>
            <person name="Gilroy R."/>
            <person name="Ravi A."/>
            <person name="Getino M."/>
            <person name="Pursley I."/>
            <person name="Horton D.L."/>
            <person name="Alikhan N.F."/>
            <person name="Baker D."/>
            <person name="Gharbi K."/>
            <person name="Hall N."/>
            <person name="Watson M."/>
            <person name="Adriaenssens E.M."/>
            <person name="Foster-Nyarko E."/>
            <person name="Jarju S."/>
            <person name="Secka A."/>
            <person name="Antonio M."/>
            <person name="Oren A."/>
            <person name="Chaudhuri R.R."/>
            <person name="La Ragione R."/>
            <person name="Hildebrand F."/>
            <person name="Pallen M.J."/>
        </authorList>
    </citation>
    <scope>NUCLEOTIDE SEQUENCE</scope>
    <source>
        <strain evidence="9">ChiHjej13B12-12457</strain>
    </source>
</reference>
<feature type="domain" description="Peptidase M16 C-terminal" evidence="8">
    <location>
        <begin position="191"/>
        <end position="367"/>
    </location>
</feature>
<keyword evidence="3" id="KW-0378">Hydrolase</keyword>
<dbReference type="InterPro" id="IPR011249">
    <property type="entry name" value="Metalloenz_LuxS/M16"/>
</dbReference>
<dbReference type="Pfam" id="PF05193">
    <property type="entry name" value="Peptidase_M16_C"/>
    <property type="match status" value="1"/>
</dbReference>
<comment type="caution">
    <text evidence="9">The sequence shown here is derived from an EMBL/GenBank/DDBJ whole genome shotgun (WGS) entry which is preliminary data.</text>
</comment>
<feature type="chain" id="PRO_5039072601" evidence="6">
    <location>
        <begin position="22"/>
        <end position="438"/>
    </location>
</feature>
<dbReference type="InterPro" id="IPR007863">
    <property type="entry name" value="Peptidase_M16_C"/>
</dbReference>
<evidence type="ECO:0000313" key="10">
    <source>
        <dbReference type="Proteomes" id="UP000886744"/>
    </source>
</evidence>
<dbReference type="SUPFAM" id="SSF63411">
    <property type="entry name" value="LuxS/MPP-like metallohydrolase"/>
    <property type="match status" value="2"/>
</dbReference>
<evidence type="ECO:0000256" key="6">
    <source>
        <dbReference type="SAM" id="SignalP"/>
    </source>
</evidence>
<organism evidence="9 10">
    <name type="scientific">Candidatus Coprenecus avistercoris</name>
    <dbReference type="NCBI Taxonomy" id="2840730"/>
    <lineage>
        <taxon>Bacteria</taxon>
        <taxon>Pseudomonadati</taxon>
        <taxon>Bacteroidota</taxon>
        <taxon>Bacteroidia</taxon>
        <taxon>Bacteroidales</taxon>
        <taxon>Rikenellaceae</taxon>
        <taxon>Rikenellaceae incertae sedis</taxon>
        <taxon>Candidatus Coprenecus</taxon>
    </lineage>
</organism>
<dbReference type="Pfam" id="PF00675">
    <property type="entry name" value="Peptidase_M16"/>
    <property type="match status" value="1"/>
</dbReference>
<keyword evidence="2" id="KW-0645">Protease</keyword>
<reference evidence="9" key="1">
    <citation type="submission" date="2020-10" db="EMBL/GenBank/DDBJ databases">
        <authorList>
            <person name="Gilroy R."/>
        </authorList>
    </citation>
    <scope>NUCLEOTIDE SEQUENCE</scope>
    <source>
        <strain evidence="9">ChiHjej13B12-12457</strain>
    </source>
</reference>
<dbReference type="GO" id="GO:0008237">
    <property type="term" value="F:metallopeptidase activity"/>
    <property type="evidence" value="ECO:0007669"/>
    <property type="project" value="UniProtKB-KW"/>
</dbReference>
<evidence type="ECO:0000259" key="7">
    <source>
        <dbReference type="Pfam" id="PF00675"/>
    </source>
</evidence>
<evidence type="ECO:0000256" key="3">
    <source>
        <dbReference type="ARBA" id="ARBA00022801"/>
    </source>
</evidence>
<evidence type="ECO:0000256" key="2">
    <source>
        <dbReference type="ARBA" id="ARBA00022670"/>
    </source>
</evidence>
<dbReference type="Proteomes" id="UP000886744">
    <property type="component" value="Unassembled WGS sequence"/>
</dbReference>